<dbReference type="InterPro" id="IPR047187">
    <property type="entry name" value="SF1_C_Upf1"/>
</dbReference>
<evidence type="ECO:0000256" key="5">
    <source>
        <dbReference type="ARBA" id="ARBA00022490"/>
    </source>
</evidence>
<dbReference type="Pfam" id="PF21138">
    <property type="entry name" value="SMUBP-2_HCS1_1B"/>
    <property type="match status" value="1"/>
</dbReference>
<keyword evidence="14" id="KW-0238">DNA-binding</keyword>
<dbReference type="InterPro" id="IPR048761">
    <property type="entry name" value="SMUBP-2_HCS1_1B"/>
</dbReference>
<dbReference type="GO" id="GO:0005694">
    <property type="term" value="C:chromosome"/>
    <property type="evidence" value="ECO:0007669"/>
    <property type="project" value="UniProtKB-ARBA"/>
</dbReference>
<dbReference type="GO" id="GO:0005634">
    <property type="term" value="C:nucleus"/>
    <property type="evidence" value="ECO:0007669"/>
    <property type="project" value="UniProtKB-SubCell"/>
</dbReference>
<keyword evidence="8" id="KW-0347">Helicase</keyword>
<dbReference type="SUPFAM" id="SSF52540">
    <property type="entry name" value="P-loop containing nucleoside triphosphate hydrolases"/>
    <property type="match status" value="1"/>
</dbReference>
<dbReference type="EMBL" id="WVUK01000058">
    <property type="protein sequence ID" value="KAF7491982.1"/>
    <property type="molecule type" value="Genomic_DNA"/>
</dbReference>
<evidence type="ECO:0000313" key="16">
    <source>
        <dbReference type="Proteomes" id="UP000070412"/>
    </source>
</evidence>
<feature type="region of interest" description="Disordered" evidence="12">
    <location>
        <begin position="690"/>
        <end position="718"/>
    </location>
</feature>
<dbReference type="InterPro" id="IPR050534">
    <property type="entry name" value="Coronavir_polyprotein_1ab"/>
</dbReference>
<dbReference type="FunFam" id="3.40.50.300:FF:000326">
    <property type="entry name" value="P-loop containing nucleoside triphosphate hydrolase"/>
    <property type="match status" value="1"/>
</dbReference>
<keyword evidence="9" id="KW-0067">ATP-binding</keyword>
<dbReference type="GO" id="GO:0005524">
    <property type="term" value="F:ATP binding"/>
    <property type="evidence" value="ECO:0007669"/>
    <property type="project" value="UniProtKB-KW"/>
</dbReference>
<evidence type="ECO:0000256" key="7">
    <source>
        <dbReference type="ARBA" id="ARBA00022801"/>
    </source>
</evidence>
<evidence type="ECO:0000256" key="11">
    <source>
        <dbReference type="ARBA" id="ARBA00048432"/>
    </source>
</evidence>
<dbReference type="GO" id="GO:0016787">
    <property type="term" value="F:hydrolase activity"/>
    <property type="evidence" value="ECO:0007669"/>
    <property type="project" value="UniProtKB-KW"/>
</dbReference>
<dbReference type="InterPro" id="IPR041677">
    <property type="entry name" value="DNA2/NAM7_AAA_11"/>
</dbReference>
<reference evidence="15" key="3">
    <citation type="submission" date="2022-06" db="UniProtKB">
        <authorList>
            <consortium name="EnsemblMetazoa"/>
        </authorList>
    </citation>
    <scope>IDENTIFICATION</scope>
</reference>
<feature type="domain" description="Helicase ATP-binding" evidence="13">
    <location>
        <begin position="202"/>
        <end position="433"/>
    </location>
</feature>
<dbReference type="Pfam" id="PF13086">
    <property type="entry name" value="AAA_11"/>
    <property type="match status" value="2"/>
</dbReference>
<evidence type="ECO:0000256" key="8">
    <source>
        <dbReference type="ARBA" id="ARBA00022806"/>
    </source>
</evidence>
<keyword evidence="16" id="KW-1185">Reference proteome</keyword>
<reference evidence="16" key="1">
    <citation type="journal article" date="2020" name="PLoS Negl. Trop. Dis.">
        <title>High-quality nuclear genome for Sarcoptes scabiei-A critical resource for a neglected parasite.</title>
        <authorList>
            <person name="Korhonen P.K."/>
            <person name="Gasser R.B."/>
            <person name="Ma G."/>
            <person name="Wang T."/>
            <person name="Stroehlein A.J."/>
            <person name="Young N.D."/>
            <person name="Ang C.S."/>
            <person name="Fernando D.D."/>
            <person name="Lu H.C."/>
            <person name="Taylor S."/>
            <person name="Reynolds S.L."/>
            <person name="Mofiz E."/>
            <person name="Najaraj S.H."/>
            <person name="Gowda H."/>
            <person name="Madugundu A."/>
            <person name="Renuse S."/>
            <person name="Holt D."/>
            <person name="Pandey A."/>
            <person name="Papenfuss A.T."/>
            <person name="Fischer K."/>
        </authorList>
    </citation>
    <scope>NUCLEOTIDE SEQUENCE [LARGE SCALE GENOMIC DNA]</scope>
</reference>
<dbReference type="Pfam" id="PF13087">
    <property type="entry name" value="AAA_12"/>
    <property type="match status" value="1"/>
</dbReference>
<reference evidence="14" key="2">
    <citation type="submission" date="2020-01" db="EMBL/GenBank/DDBJ databases">
        <authorList>
            <person name="Korhonen P.K.K."/>
            <person name="Guangxu M.G."/>
            <person name="Wang T.W."/>
            <person name="Stroehlein A.J.S."/>
            <person name="Young N.D."/>
            <person name="Ang C.-S.A."/>
            <person name="Fernando D.W.F."/>
            <person name="Lu H.L."/>
            <person name="Taylor S.T."/>
            <person name="Ehtesham M.E.M."/>
            <person name="Najaraj S.H.N."/>
            <person name="Harsha G.H.G."/>
            <person name="Madugundu A.M."/>
            <person name="Renuse S.R."/>
            <person name="Holt D.H."/>
            <person name="Pandey A.P."/>
            <person name="Papenfuss A.P."/>
            <person name="Gasser R.B.G."/>
            <person name="Fischer K.F."/>
        </authorList>
    </citation>
    <scope>NUCLEOTIDE SEQUENCE</scope>
    <source>
        <strain evidence="14">SSS_KF_BRIS2020</strain>
    </source>
</reference>
<evidence type="ECO:0000313" key="15">
    <source>
        <dbReference type="EnsemblMetazoa" id="KAF7491982.1"/>
    </source>
</evidence>
<evidence type="ECO:0000256" key="3">
    <source>
        <dbReference type="ARBA" id="ARBA00007913"/>
    </source>
</evidence>
<dbReference type="SMART" id="SM00487">
    <property type="entry name" value="DEXDc"/>
    <property type="match status" value="1"/>
</dbReference>
<keyword evidence="7" id="KW-0378">Hydrolase</keyword>
<dbReference type="AlphaFoldDB" id="A0A834VC21"/>
<protein>
    <recommendedName>
        <fullName evidence="4">DNA helicase</fullName>
        <ecNumber evidence="4">3.6.4.12</ecNumber>
    </recommendedName>
</protein>
<evidence type="ECO:0000256" key="1">
    <source>
        <dbReference type="ARBA" id="ARBA00004123"/>
    </source>
</evidence>
<evidence type="ECO:0000256" key="6">
    <source>
        <dbReference type="ARBA" id="ARBA00022741"/>
    </source>
</evidence>
<gene>
    <name evidence="14" type="ORF">SSS_6763</name>
</gene>
<dbReference type="InterPro" id="IPR014001">
    <property type="entry name" value="Helicase_ATP-bd"/>
</dbReference>
<accession>A0A834VC21</accession>
<evidence type="ECO:0000256" key="9">
    <source>
        <dbReference type="ARBA" id="ARBA00022840"/>
    </source>
</evidence>
<evidence type="ECO:0000256" key="4">
    <source>
        <dbReference type="ARBA" id="ARBA00012551"/>
    </source>
</evidence>
<dbReference type="OrthoDB" id="6513042at2759"/>
<proteinExistence type="inferred from homology"/>
<dbReference type="PANTHER" id="PTHR43788:SF8">
    <property type="entry name" value="DNA-BINDING PROTEIN SMUBP-2"/>
    <property type="match status" value="1"/>
</dbReference>
<organism evidence="14">
    <name type="scientific">Sarcoptes scabiei</name>
    <name type="common">Itch mite</name>
    <name type="synonym">Acarus scabiei</name>
    <dbReference type="NCBI Taxonomy" id="52283"/>
    <lineage>
        <taxon>Eukaryota</taxon>
        <taxon>Metazoa</taxon>
        <taxon>Ecdysozoa</taxon>
        <taxon>Arthropoda</taxon>
        <taxon>Chelicerata</taxon>
        <taxon>Arachnida</taxon>
        <taxon>Acari</taxon>
        <taxon>Acariformes</taxon>
        <taxon>Sarcoptiformes</taxon>
        <taxon>Astigmata</taxon>
        <taxon>Psoroptidia</taxon>
        <taxon>Sarcoptoidea</taxon>
        <taxon>Sarcoptidae</taxon>
        <taxon>Sarcoptinae</taxon>
        <taxon>Sarcoptes</taxon>
    </lineage>
</organism>
<dbReference type="Gene3D" id="3.40.50.300">
    <property type="entry name" value="P-loop containing nucleotide triphosphate hydrolases"/>
    <property type="match status" value="3"/>
</dbReference>
<feature type="region of interest" description="Disordered" evidence="12">
    <location>
        <begin position="797"/>
        <end position="837"/>
    </location>
</feature>
<dbReference type="CDD" id="cd18044">
    <property type="entry name" value="DEXXQc_SMUBP2"/>
    <property type="match status" value="1"/>
</dbReference>
<dbReference type="CDD" id="cd18808">
    <property type="entry name" value="SF1_C_Upf1"/>
    <property type="match status" value="1"/>
</dbReference>
<feature type="compositionally biased region" description="Basic and acidic residues" evidence="12">
    <location>
        <begin position="799"/>
        <end position="809"/>
    </location>
</feature>
<comment type="catalytic activity">
    <reaction evidence="11">
        <text>ATP + H2O = ADP + phosphate + H(+)</text>
        <dbReference type="Rhea" id="RHEA:13065"/>
        <dbReference type="ChEBI" id="CHEBI:15377"/>
        <dbReference type="ChEBI" id="CHEBI:15378"/>
        <dbReference type="ChEBI" id="CHEBI:30616"/>
        <dbReference type="ChEBI" id="CHEBI:43474"/>
        <dbReference type="ChEBI" id="CHEBI:456216"/>
        <dbReference type="EC" id="3.6.4.12"/>
    </reaction>
    <physiologicalReaction direction="left-to-right" evidence="11">
        <dbReference type="Rhea" id="RHEA:13066"/>
    </physiologicalReaction>
</comment>
<evidence type="ECO:0000256" key="2">
    <source>
        <dbReference type="ARBA" id="ARBA00004496"/>
    </source>
</evidence>
<dbReference type="GO" id="GO:0043139">
    <property type="term" value="F:5'-3' DNA helicase activity"/>
    <property type="evidence" value="ECO:0007669"/>
    <property type="project" value="TreeGrafter"/>
</dbReference>
<evidence type="ECO:0000259" key="13">
    <source>
        <dbReference type="SMART" id="SM00487"/>
    </source>
</evidence>
<evidence type="ECO:0000256" key="10">
    <source>
        <dbReference type="ARBA" id="ARBA00023242"/>
    </source>
</evidence>
<dbReference type="InterPro" id="IPR036867">
    <property type="entry name" value="R3H_dom_sf"/>
</dbReference>
<dbReference type="GO" id="GO:0003723">
    <property type="term" value="F:RNA binding"/>
    <property type="evidence" value="ECO:0007669"/>
    <property type="project" value="InterPro"/>
</dbReference>
<dbReference type="EnsemblMetazoa" id="SSS_6763s_mrna">
    <property type="protein sequence ID" value="KAF7491982.1"/>
    <property type="gene ID" value="SSS_6763"/>
</dbReference>
<feature type="compositionally biased region" description="Basic and acidic residues" evidence="12">
    <location>
        <begin position="821"/>
        <end position="837"/>
    </location>
</feature>
<evidence type="ECO:0000313" key="14">
    <source>
        <dbReference type="EMBL" id="KAF7491982.1"/>
    </source>
</evidence>
<name>A0A834VC21_SARSC</name>
<dbReference type="GO" id="GO:0003677">
    <property type="term" value="F:DNA binding"/>
    <property type="evidence" value="ECO:0007669"/>
    <property type="project" value="UniProtKB-KW"/>
</dbReference>
<feature type="compositionally biased region" description="Basic and acidic residues" evidence="12">
    <location>
        <begin position="690"/>
        <end position="702"/>
    </location>
</feature>
<keyword evidence="5" id="KW-0963">Cytoplasm</keyword>
<sequence length="853" mass="97521">MSTKAMIELGWDEFIQLQSELLELEYEEEVGKKLEILKTDSLEDLQKLGLALLKLKVLSLSKEDGNDLVKFSLPKIKEEKIYLGSSFKQGGLVCITKNQERKNDCKGVIFNIDDEMIEITLKNAQKFIQEGSRYNVIQEVDETSFRRIRDALHQTKIQPHAFFKSLITETDLINQQTFDTIGEELEKKLKITDTNPIKIEWFNQNLNESQRNAVEFALKQTHLAIIHGPPGTGKTTALVELILQLIERRMKLLVCASSNVAIDNVFSNLIKSDKFKNTYEKNDQNKFVRVGHLARIEKNIRKYSLDHIVSKQIEDVGLKNSPWSSLVINITKDVLQNSSIIFSTCNGASLIGPLKYFDREHKFDVVIIDECAQALESTAMIPLLVAKKLVIAGDHQQLPATVVSQEAADKGMGISLMEHLIERYKDSTDRVLRMLTVQYRMNDLINSWPSQYFYQNLLKSSPSVSSQHFKIFSNASNQFSDDYPVLRLIDTCGYFMYEIGSKNQISKSKGNEFEANIVCLIIKDLIDLGLQPEEIGIISPYRLQCSLINSICNKIFSPNIAKKIEINSVDAFQGREKEAIILSMVRSNDSGEIGFLSEERRLNVSITRAKTHLSIICDSDTLIQNSEAFQSFIDFCYERGVVENPTEYEDRIEKLKVLECNKNDVKKLSASLRNPKYNKAQLIKRKEETTIKNETIDDDKSSSKSSSPANGDQDLAQNKNDFEYWSTRIKDFNNQTKIQQIKLPSSFTSNQRKKIYELCESLGVKHRTNVVQEKKKKSSRKIQPLANINSINSDQNQMNREEIESETKLSSRSVSNDTETLDNKNLEEKTINRNGDNCKKNRKTILKRITIFK</sequence>
<dbReference type="PANTHER" id="PTHR43788">
    <property type="entry name" value="DNA2/NAM7 HELICASE FAMILY MEMBER"/>
    <property type="match status" value="1"/>
</dbReference>
<dbReference type="Gene3D" id="3.30.1370.50">
    <property type="entry name" value="R3H-like domain"/>
    <property type="match status" value="1"/>
</dbReference>
<evidence type="ECO:0000256" key="12">
    <source>
        <dbReference type="SAM" id="MobiDB-lite"/>
    </source>
</evidence>
<dbReference type="InterPro" id="IPR027417">
    <property type="entry name" value="P-loop_NTPase"/>
</dbReference>
<dbReference type="InterPro" id="IPR041679">
    <property type="entry name" value="DNA2/NAM7-like_C"/>
</dbReference>
<keyword evidence="6" id="KW-0547">Nucleotide-binding</keyword>
<comment type="subcellular location">
    <subcellularLocation>
        <location evidence="2">Cytoplasm</location>
    </subcellularLocation>
    <subcellularLocation>
        <location evidence="1">Nucleus</location>
    </subcellularLocation>
</comment>
<dbReference type="EC" id="3.6.4.12" evidence="4"/>
<dbReference type="GO" id="GO:0005737">
    <property type="term" value="C:cytoplasm"/>
    <property type="evidence" value="ECO:0007669"/>
    <property type="project" value="UniProtKB-SubCell"/>
</dbReference>
<dbReference type="Proteomes" id="UP000070412">
    <property type="component" value="Unassembled WGS sequence"/>
</dbReference>
<keyword evidence="10" id="KW-0539">Nucleus</keyword>
<comment type="similarity">
    <text evidence="3">Belongs to the DNA2/NAM7 helicase family.</text>
</comment>